<dbReference type="OrthoDB" id="642683at2"/>
<keyword evidence="1" id="KW-0812">Transmembrane</keyword>
<dbReference type="EMBL" id="LWBP01000186">
    <property type="protein sequence ID" value="OQP58899.1"/>
    <property type="molecule type" value="Genomic_DNA"/>
</dbReference>
<dbReference type="STRING" id="550983.A4R26_22220"/>
<reference evidence="5" key="1">
    <citation type="submission" date="2016-04" db="EMBL/GenBank/DDBJ databases">
        <authorList>
            <person name="Chen L."/>
            <person name="Zhuang W."/>
            <person name="Wang G."/>
        </authorList>
    </citation>
    <scope>NUCLEOTIDE SEQUENCE [LARGE SCALE GENOMIC DNA]</scope>
    <source>
        <strain evidence="5">208</strain>
    </source>
</reference>
<sequence>MLNQERIEYLFQRYLDRTETPEELEELMEIIEADDQKTAVEQALETIRQGVDRSVRLNSEQSERLYAAIKPQSGSTPVIPMNPSRKWERIAVAAAVIAAVSVGGYLFFFKTGKKPAGEVTAVQPVENDVPAPQATRATITLANGQTIALDSVTALAQNNVQLTKTADGKLVYSGAANTVAYNTLTNPRGSQVIDITLADGSKVWLNAGSSITYPIAFVGRERKVNMNGEAYFEVAHESLPPTPSGGGEAKKMPFIVTVPPRPGGQGGAQVKVLGTHFNVSAYDDDRETKVALLEGSVRVASMVNGKWSMLKPGEQAIALDNSPFTIDHSPDMDQVMAWKNGFFEFNETDIQSVMKQLERWYDVQVVFDGAFTQHFNGTIKRQVNVSKVLNMLEKTGGLRFSIEGKKVTVKKY</sequence>
<dbReference type="Gene3D" id="2.60.120.1440">
    <property type="match status" value="1"/>
</dbReference>
<name>A0A1V9FKJ7_9BACT</name>
<dbReference type="GO" id="GO:0016989">
    <property type="term" value="F:sigma factor antagonist activity"/>
    <property type="evidence" value="ECO:0007669"/>
    <property type="project" value="TreeGrafter"/>
</dbReference>
<feature type="transmembrane region" description="Helical" evidence="1">
    <location>
        <begin position="90"/>
        <end position="109"/>
    </location>
</feature>
<dbReference type="Pfam" id="PF04773">
    <property type="entry name" value="FecR"/>
    <property type="match status" value="1"/>
</dbReference>
<evidence type="ECO:0000256" key="1">
    <source>
        <dbReference type="SAM" id="Phobius"/>
    </source>
</evidence>
<dbReference type="Pfam" id="PF16344">
    <property type="entry name" value="FecR_C"/>
    <property type="match status" value="1"/>
</dbReference>
<dbReference type="AlphaFoldDB" id="A0A1V9FKJ7"/>
<dbReference type="Gene3D" id="3.55.50.30">
    <property type="match status" value="1"/>
</dbReference>
<evidence type="ECO:0000313" key="4">
    <source>
        <dbReference type="EMBL" id="OQP58899.1"/>
    </source>
</evidence>
<dbReference type="InterPro" id="IPR032508">
    <property type="entry name" value="FecR_C"/>
</dbReference>
<keyword evidence="1" id="KW-1133">Transmembrane helix</keyword>
<evidence type="ECO:0000259" key="3">
    <source>
        <dbReference type="Pfam" id="PF16344"/>
    </source>
</evidence>
<evidence type="ECO:0000313" key="5">
    <source>
        <dbReference type="Proteomes" id="UP000192276"/>
    </source>
</evidence>
<accession>A0A1V9FKJ7</accession>
<proteinExistence type="predicted"/>
<dbReference type="Proteomes" id="UP000192276">
    <property type="component" value="Unassembled WGS sequence"/>
</dbReference>
<dbReference type="PANTHER" id="PTHR30273">
    <property type="entry name" value="PERIPLASMIC SIGNAL SENSOR AND SIGMA FACTOR ACTIVATOR FECR-RELATED"/>
    <property type="match status" value="1"/>
</dbReference>
<feature type="domain" description="Protein FecR C-terminal" evidence="3">
    <location>
        <begin position="343"/>
        <end position="409"/>
    </location>
</feature>
<dbReference type="RefSeq" id="WP_081164792.1">
    <property type="nucleotide sequence ID" value="NZ_LWBP01000186.1"/>
</dbReference>
<dbReference type="InterPro" id="IPR006860">
    <property type="entry name" value="FecR"/>
</dbReference>
<dbReference type="InterPro" id="IPR012373">
    <property type="entry name" value="Ferrdict_sens_TM"/>
</dbReference>
<protein>
    <recommendedName>
        <fullName evidence="6">Iron dicitrate transport regulator FecR</fullName>
    </recommendedName>
</protein>
<keyword evidence="1" id="KW-0472">Membrane</keyword>
<evidence type="ECO:0000259" key="2">
    <source>
        <dbReference type="Pfam" id="PF04773"/>
    </source>
</evidence>
<dbReference type="PANTHER" id="PTHR30273:SF2">
    <property type="entry name" value="PROTEIN FECR"/>
    <property type="match status" value="1"/>
</dbReference>
<feature type="domain" description="FecR protein" evidence="2">
    <location>
        <begin position="192"/>
        <end position="298"/>
    </location>
</feature>
<gene>
    <name evidence="4" type="ORF">A4R26_22220</name>
</gene>
<keyword evidence="5" id="KW-1185">Reference proteome</keyword>
<organism evidence="4 5">
    <name type="scientific">Niastella populi</name>
    <dbReference type="NCBI Taxonomy" id="550983"/>
    <lineage>
        <taxon>Bacteria</taxon>
        <taxon>Pseudomonadati</taxon>
        <taxon>Bacteroidota</taxon>
        <taxon>Chitinophagia</taxon>
        <taxon>Chitinophagales</taxon>
        <taxon>Chitinophagaceae</taxon>
        <taxon>Niastella</taxon>
    </lineage>
</organism>
<comment type="caution">
    <text evidence="4">The sequence shown here is derived from an EMBL/GenBank/DDBJ whole genome shotgun (WGS) entry which is preliminary data.</text>
</comment>
<evidence type="ECO:0008006" key="6">
    <source>
        <dbReference type="Google" id="ProtNLM"/>
    </source>
</evidence>